<dbReference type="RefSeq" id="WP_313322709.1">
    <property type="nucleotide sequence ID" value="NZ_CP134878.1"/>
</dbReference>
<keyword evidence="5" id="KW-1185">Reference proteome</keyword>
<proteinExistence type="predicted"/>
<dbReference type="SUPFAM" id="SSF52540">
    <property type="entry name" value="P-loop containing nucleoside triphosphate hydrolases"/>
    <property type="match status" value="1"/>
</dbReference>
<dbReference type="CDD" id="cd00267">
    <property type="entry name" value="ABC_ATPase"/>
    <property type="match status" value="1"/>
</dbReference>
<dbReference type="PANTHER" id="PTHR43581">
    <property type="entry name" value="ATP/GTP PHOSPHATASE"/>
    <property type="match status" value="1"/>
</dbReference>
<dbReference type="Pfam" id="PF20469">
    <property type="entry name" value="OLD-like_TOPRIM"/>
    <property type="match status" value="1"/>
</dbReference>
<feature type="domain" description="Endonuclease GajA/Old nuclease/RecF-like AAA" evidence="1">
    <location>
        <begin position="166"/>
        <end position="336"/>
    </location>
</feature>
<accession>A0AA96J573</accession>
<dbReference type="Pfam" id="PF13175">
    <property type="entry name" value="AAA_15"/>
    <property type="match status" value="2"/>
</dbReference>
<dbReference type="EMBL" id="CP134878">
    <property type="protein sequence ID" value="WNM18641.1"/>
    <property type="molecule type" value="Genomic_DNA"/>
</dbReference>
<dbReference type="EMBL" id="CP134890">
    <property type="protein sequence ID" value="WNM22692.1"/>
    <property type="molecule type" value="Genomic_DNA"/>
</dbReference>
<evidence type="ECO:0000313" key="3">
    <source>
        <dbReference type="EMBL" id="WNM18641.1"/>
    </source>
</evidence>
<dbReference type="Gene3D" id="3.40.50.300">
    <property type="entry name" value="P-loop containing nucleotide triphosphate hydrolases"/>
    <property type="match status" value="1"/>
</dbReference>
<gene>
    <name evidence="4" type="ORF">RN605_04845</name>
    <name evidence="3" type="ORF">RN608_11545</name>
</gene>
<evidence type="ECO:0000259" key="2">
    <source>
        <dbReference type="Pfam" id="PF20469"/>
    </source>
</evidence>
<dbReference type="InterPro" id="IPR034139">
    <property type="entry name" value="TOPRIM_OLD"/>
</dbReference>
<dbReference type="KEGG" id="fcj:RN605_04845"/>
<evidence type="ECO:0000313" key="5">
    <source>
        <dbReference type="Proteomes" id="UP001304515"/>
    </source>
</evidence>
<organism evidence="3">
    <name type="scientific">Flavobacterium capsici</name>
    <dbReference type="NCBI Taxonomy" id="3075618"/>
    <lineage>
        <taxon>Bacteria</taxon>
        <taxon>Pseudomonadati</taxon>
        <taxon>Bacteroidota</taxon>
        <taxon>Flavobacteriia</taxon>
        <taxon>Flavobacteriales</taxon>
        <taxon>Flavobacteriaceae</taxon>
        <taxon>Flavobacterium</taxon>
    </lineage>
</organism>
<dbReference type="AlphaFoldDB" id="A0AA96EZN0"/>
<dbReference type="PANTHER" id="PTHR43581:SF4">
    <property type="entry name" value="ATP_GTP PHOSPHATASE"/>
    <property type="match status" value="1"/>
</dbReference>
<feature type="domain" description="OLD protein-like TOPRIM" evidence="2">
    <location>
        <begin position="390"/>
        <end position="452"/>
    </location>
</feature>
<accession>A0AA96EZN0</accession>
<dbReference type="InterPro" id="IPR051396">
    <property type="entry name" value="Bact_Antivir_Def_Nuclease"/>
</dbReference>
<dbReference type="Proteomes" id="UP001304515">
    <property type="component" value="Chromosome"/>
</dbReference>
<evidence type="ECO:0000259" key="1">
    <source>
        <dbReference type="Pfam" id="PF13175"/>
    </source>
</evidence>
<sequence length="577" mass="66185">MKLLEISVKNFRSIAGDNVKLSLDNSDIIFIFGQNNAGKSSLLTAYEYLITPKQKALLSDFLGFTTAIPIEISAIFLKDHGDDNIFNKKGFDKWVDGENKIRFRKTWVNLEDEGQKETYDPATGEYVTNGFGGLEQHFTKEAPTPVRIPALPTYADLTKFIKDTVQKKVLKSLKDEEAEAYQKVINEIETLHKKLLSKESLAQTSLQANNQFQKIFPDLTLEISQVEGSSFDFTASLEKEFSVVIRDSKYPNAKQDVQNHGHGVIRQTLFNFLGVVKNELPSPDEASNRKDYLILFEEPEIYLHPKAINLLRKVLYDLCSNSCFQIICASHSPTLIDISKPHTSLVRMVRTKENKTFLYQVGDNLFGSTDEQKNMVQMINRFDPNICSSFFADEVVLVEGDTETIVVRELLANKYPQKDIFVTNTGSKNNIPFFQKIFSHFNIKQHIIHDSDTRFVYEIKKTDDVLNYQPILNKDQSKRKNSAWTLNEEIWKEIEFANQKSPGLSQRYVSIYNFEVANKYSHDSEKGKPLSAYEYVKGIDLIEKPSILEFVNEICGAQERKTFYTQDEIEKLVKEPE</sequence>
<dbReference type="InterPro" id="IPR027417">
    <property type="entry name" value="P-loop_NTPase"/>
</dbReference>
<reference evidence="3 5" key="1">
    <citation type="submission" date="2023-09" db="EMBL/GenBank/DDBJ databases">
        <title>Flavobacterium sp. a novel bacteria isolate from Pepper rhizosphere.</title>
        <authorList>
            <person name="Peng Y."/>
            <person name="Lee J."/>
        </authorList>
    </citation>
    <scope>NUCLEOTIDE SEQUENCE</scope>
    <source>
        <strain evidence="3">PMR2A8</strain>
        <strain evidence="4 5">PMTSA4</strain>
    </source>
</reference>
<dbReference type="CDD" id="cd01026">
    <property type="entry name" value="TOPRIM_OLD"/>
    <property type="match status" value="1"/>
</dbReference>
<evidence type="ECO:0000313" key="4">
    <source>
        <dbReference type="EMBL" id="WNM22692.1"/>
    </source>
</evidence>
<name>A0AA96EZN0_9FLAO</name>
<dbReference type="InterPro" id="IPR041685">
    <property type="entry name" value="AAA_GajA/Old/RecF-like"/>
</dbReference>
<feature type="domain" description="Endonuclease GajA/Old nuclease/RecF-like AAA" evidence="1">
    <location>
        <begin position="1"/>
        <end position="88"/>
    </location>
</feature>
<protein>
    <submittedName>
        <fullName evidence="3">AAA family ATPase</fullName>
    </submittedName>
</protein>